<evidence type="ECO:0000313" key="3">
    <source>
        <dbReference type="EMBL" id="QDZ18128.1"/>
    </source>
</evidence>
<dbReference type="OrthoDB" id="283883at2759"/>
<reference evidence="3 4" key="1">
    <citation type="submission" date="2018-07" db="EMBL/GenBank/DDBJ databases">
        <title>The complete nuclear genome of the prasinophyte Chloropicon primus (CCMP1205).</title>
        <authorList>
            <person name="Pombert J.-F."/>
            <person name="Otis C."/>
            <person name="Turmel M."/>
            <person name="Lemieux C."/>
        </authorList>
    </citation>
    <scope>NUCLEOTIDE SEQUENCE [LARGE SCALE GENOMIC DNA]</scope>
    <source>
        <strain evidence="3 4">CCMP1205</strain>
    </source>
</reference>
<dbReference type="EMBL" id="CP031034">
    <property type="protein sequence ID" value="QDZ18128.1"/>
    <property type="molecule type" value="Genomic_DNA"/>
</dbReference>
<dbReference type="GO" id="GO:0043328">
    <property type="term" value="P:protein transport to vacuole involved in ubiquitin-dependent protein catabolic process via the multivesicular body sorting pathway"/>
    <property type="evidence" value="ECO:0007669"/>
    <property type="project" value="TreeGrafter"/>
</dbReference>
<keyword evidence="2" id="KW-0813">Transport</keyword>
<dbReference type="PIRSF" id="PIRSF017215">
    <property type="entry name" value="ESCRT2_Vps22"/>
    <property type="match status" value="1"/>
</dbReference>
<dbReference type="InterPro" id="IPR036388">
    <property type="entry name" value="WH-like_DNA-bd_sf"/>
</dbReference>
<name>A0A5B8MCA1_9CHLO</name>
<dbReference type="Gene3D" id="1.10.10.10">
    <property type="entry name" value="Winged helix-like DNA-binding domain superfamily/Winged helix DNA-binding domain"/>
    <property type="match status" value="2"/>
</dbReference>
<comment type="function">
    <text evidence="2">Component of the endosomal sorting complex required for transport II (ESCRT-II), which is required for multivesicular body (MVB) formation and sorting of endosomal cargo proteins into MVBs.</text>
</comment>
<keyword evidence="4" id="KW-1185">Reference proteome</keyword>
<evidence type="ECO:0000313" key="4">
    <source>
        <dbReference type="Proteomes" id="UP000316726"/>
    </source>
</evidence>
<evidence type="ECO:0000256" key="2">
    <source>
        <dbReference type="PIRNR" id="PIRNR017215"/>
    </source>
</evidence>
<dbReference type="InterPro" id="IPR036390">
    <property type="entry name" value="WH_DNA-bd_sf"/>
</dbReference>
<comment type="similarity">
    <text evidence="1 2">Belongs to the SNF8 family.</text>
</comment>
<organism evidence="3 4">
    <name type="scientific">Chloropicon primus</name>
    <dbReference type="NCBI Taxonomy" id="1764295"/>
    <lineage>
        <taxon>Eukaryota</taxon>
        <taxon>Viridiplantae</taxon>
        <taxon>Chlorophyta</taxon>
        <taxon>Chloropicophyceae</taxon>
        <taxon>Chloropicales</taxon>
        <taxon>Chloropicaceae</taxon>
        <taxon>Chloropicon</taxon>
    </lineage>
</organism>
<dbReference type="FunFam" id="1.10.10.10:FF:000085">
    <property type="entry name" value="Vacuolar-sorting protein SNF8"/>
    <property type="match status" value="1"/>
</dbReference>
<proteinExistence type="inferred from homology"/>
<dbReference type="AlphaFoldDB" id="A0A5B8MCA1"/>
<dbReference type="Gene3D" id="6.10.140.180">
    <property type="match status" value="1"/>
</dbReference>
<dbReference type="GO" id="GO:0000814">
    <property type="term" value="C:ESCRT II complex"/>
    <property type="evidence" value="ECO:0007669"/>
    <property type="project" value="UniProtKB-UniRule"/>
</dbReference>
<dbReference type="InterPro" id="IPR040608">
    <property type="entry name" value="Snf8/Vps36"/>
</dbReference>
<dbReference type="Pfam" id="PF04157">
    <property type="entry name" value="EAP30"/>
    <property type="match status" value="1"/>
</dbReference>
<dbReference type="SUPFAM" id="SSF46785">
    <property type="entry name" value="Winged helix' DNA-binding domain"/>
    <property type="match status" value="2"/>
</dbReference>
<protein>
    <recommendedName>
        <fullName evidence="2">Vacuolar protein sorting-associated protein</fullName>
    </recommendedName>
</protein>
<sequence>MHGLKQKQTAKTHYRQVGEQLASERLATMEEQLSKFRKVLEDFAFRHKEDIKKDPIFRKHFHEMCASIGVDPLASNKGMWSELLGFGDFYYELGVQAVEACMAERPLNGGLMEIEELVVRVNKRRGHKVDAVSKDDVVQAIRKLGKLGSGFKLLNIGTRTVVQSVPGELNRDHNQVLSQAESQGGWVRGVDLEKSLGFTPDRVQQALQALLNEGQAWVDDGHEDGERRYWFPYLS</sequence>
<dbReference type="PANTHER" id="PTHR12806">
    <property type="entry name" value="EAP30 SUBUNIT OF ELL COMPLEX"/>
    <property type="match status" value="1"/>
</dbReference>
<dbReference type="Proteomes" id="UP000316726">
    <property type="component" value="Chromosome 1"/>
</dbReference>
<accession>A0A5B8MCA1</accession>
<dbReference type="PANTHER" id="PTHR12806:SF0">
    <property type="entry name" value="VACUOLAR-SORTING PROTEIN SNF8"/>
    <property type="match status" value="1"/>
</dbReference>
<evidence type="ECO:0000256" key="1">
    <source>
        <dbReference type="ARBA" id="ARBA00009834"/>
    </source>
</evidence>
<gene>
    <name evidence="3" type="ORF">A3770_01p06460</name>
</gene>
<keyword evidence="2" id="KW-0653">Protein transport</keyword>
<dbReference type="InterPro" id="IPR016689">
    <property type="entry name" value="ESCRT-2_cplx_Snf8"/>
</dbReference>
<dbReference type="STRING" id="1764295.A0A5B8MCA1"/>
<comment type="subunit">
    <text evidence="2">Component of the endosomal sorting complex required for transport II (ESCRT-II).</text>
</comment>